<name>A0ABT8SI66_9CAUL</name>
<comment type="caution">
    <text evidence="2">The sequence shown here is derived from an EMBL/GenBank/DDBJ whole genome shotgun (WGS) entry which is preliminary data.</text>
</comment>
<feature type="signal peptide" evidence="1">
    <location>
        <begin position="1"/>
        <end position="26"/>
    </location>
</feature>
<keyword evidence="1" id="KW-0732">Signal</keyword>
<dbReference type="EMBL" id="JAUKTR010000001">
    <property type="protein sequence ID" value="MDO1558265.1"/>
    <property type="molecule type" value="Genomic_DNA"/>
</dbReference>
<evidence type="ECO:0000313" key="2">
    <source>
        <dbReference type="EMBL" id="MDO1558265.1"/>
    </source>
</evidence>
<reference evidence="2" key="1">
    <citation type="submission" date="2023-07" db="EMBL/GenBank/DDBJ databases">
        <title>Brevundimonas soil sp. nov., isolated from the soil of chemical plant.</title>
        <authorList>
            <person name="Wu N."/>
        </authorList>
    </citation>
    <scope>NUCLEOTIDE SEQUENCE</scope>
    <source>
        <strain evidence="2">XZ-24</strain>
    </source>
</reference>
<organism evidence="2 3">
    <name type="scientific">Peiella sedimenti</name>
    <dbReference type="NCBI Taxonomy" id="3061083"/>
    <lineage>
        <taxon>Bacteria</taxon>
        <taxon>Pseudomonadati</taxon>
        <taxon>Pseudomonadota</taxon>
        <taxon>Alphaproteobacteria</taxon>
        <taxon>Caulobacterales</taxon>
        <taxon>Caulobacteraceae</taxon>
        <taxon>Peiella</taxon>
    </lineage>
</organism>
<feature type="chain" id="PRO_5045055183" evidence="1">
    <location>
        <begin position="27"/>
        <end position="449"/>
    </location>
</feature>
<keyword evidence="3" id="KW-1185">Reference proteome</keyword>
<protein>
    <submittedName>
        <fullName evidence="2">Uncharacterized protein</fullName>
    </submittedName>
</protein>
<gene>
    <name evidence="2" type="ORF">Q0812_02315</name>
</gene>
<evidence type="ECO:0000313" key="3">
    <source>
        <dbReference type="Proteomes" id="UP001169063"/>
    </source>
</evidence>
<accession>A0ABT8SI66</accession>
<dbReference type="Proteomes" id="UP001169063">
    <property type="component" value="Unassembled WGS sequence"/>
</dbReference>
<proteinExistence type="predicted"/>
<evidence type="ECO:0000256" key="1">
    <source>
        <dbReference type="SAM" id="SignalP"/>
    </source>
</evidence>
<sequence length="449" mass="47365">MKTKSKVTTWAAIAALIVLAPLPAAAQRRAQAPEPEEIRTRAEVALGKAQIATCTPTLTSRWGGQGSALDAEGVRRATTFYEMVCEAGPGYIIVEQGENATATPCPVLSLAARQAEAAGQQAGPTCQLPQNQDMVRAIQPLARVAAPDCTVDEAQLVGRTTDGQDRWEISCAGSDGYWIEAQAGAAQPGRVLTCLQVQSAGGPCPMTTQADQVAWARNLVAQTGRTCEIDEVRHVGFSDSDDRRYYEVGCGAAPGFMIRTNLQNAYQAVIDCSAAGGIMGGCTLTDMAVVEAAVTNEMSQRLSQAGGTCAYQDHRVIGRDSNQRTVVEFKCSDRELGVIAFLPEAGATRPGEVMDCIRGEGRSATLACTLTPRAALLARLTQLMTADNKPCDVREFRALGLSADDGDVVEVKCGAGGGFIAELSQDRRSIGRALTCEVSAQRGGDACEL</sequence>
<dbReference type="RefSeq" id="WP_302108685.1">
    <property type="nucleotide sequence ID" value="NZ_JAUKTR010000001.1"/>
</dbReference>